<organism evidence="7 8">
    <name type="scientific">Olea europaea subsp. europaea</name>
    <dbReference type="NCBI Taxonomy" id="158383"/>
    <lineage>
        <taxon>Eukaryota</taxon>
        <taxon>Viridiplantae</taxon>
        <taxon>Streptophyta</taxon>
        <taxon>Embryophyta</taxon>
        <taxon>Tracheophyta</taxon>
        <taxon>Spermatophyta</taxon>
        <taxon>Magnoliopsida</taxon>
        <taxon>eudicotyledons</taxon>
        <taxon>Gunneridae</taxon>
        <taxon>Pentapetalae</taxon>
        <taxon>asterids</taxon>
        <taxon>lamiids</taxon>
        <taxon>Lamiales</taxon>
        <taxon>Oleaceae</taxon>
        <taxon>Oleeae</taxon>
        <taxon>Olea</taxon>
    </lineage>
</organism>
<dbReference type="PANTHER" id="PTHR43952:SF72">
    <property type="entry name" value="MYB-LIKE DOMAIN-CONTAINING PROTEIN"/>
    <property type="match status" value="1"/>
</dbReference>
<keyword evidence="4" id="KW-0804">Transcription</keyword>
<dbReference type="InterPro" id="IPR009057">
    <property type="entry name" value="Homeodomain-like_sf"/>
</dbReference>
<evidence type="ECO:0000259" key="6">
    <source>
        <dbReference type="PROSITE" id="PS51293"/>
    </source>
</evidence>
<dbReference type="OrthoDB" id="118550at2759"/>
<dbReference type="EMBL" id="CACTIH010007360">
    <property type="protein sequence ID" value="CAA3011149.1"/>
    <property type="molecule type" value="Genomic_DNA"/>
</dbReference>
<evidence type="ECO:0000256" key="4">
    <source>
        <dbReference type="ARBA" id="ARBA00023163"/>
    </source>
</evidence>
<keyword evidence="3" id="KW-0805">Transcription regulation</keyword>
<dbReference type="GO" id="GO:0005634">
    <property type="term" value="C:nucleus"/>
    <property type="evidence" value="ECO:0007669"/>
    <property type="project" value="UniProtKB-SubCell"/>
</dbReference>
<comment type="subcellular location">
    <subcellularLocation>
        <location evidence="1">Nucleus</location>
    </subcellularLocation>
</comment>
<dbReference type="Gramene" id="OE9A087269T1">
    <property type="protein sequence ID" value="OE9A087269C1"/>
    <property type="gene ID" value="OE9A087269"/>
</dbReference>
<dbReference type="PANTHER" id="PTHR43952">
    <property type="entry name" value="MYB FAMILY TRANSCRIPTION FACTOR-RELATED"/>
    <property type="match status" value="1"/>
</dbReference>
<comment type="caution">
    <text evidence="7">The sequence shown here is derived from an EMBL/GenBank/DDBJ whole genome shotgun (WGS) entry which is preliminary data.</text>
</comment>
<keyword evidence="5" id="KW-0539">Nucleus</keyword>
<dbReference type="Pfam" id="PF00249">
    <property type="entry name" value="Myb_DNA-binding"/>
    <property type="match status" value="1"/>
</dbReference>
<evidence type="ECO:0000256" key="3">
    <source>
        <dbReference type="ARBA" id="ARBA00023015"/>
    </source>
</evidence>
<dbReference type="SUPFAM" id="SSF46689">
    <property type="entry name" value="Homeodomain-like"/>
    <property type="match status" value="1"/>
</dbReference>
<dbReference type="CDD" id="cd00167">
    <property type="entry name" value="SANT"/>
    <property type="match status" value="1"/>
</dbReference>
<dbReference type="GO" id="GO:0009908">
    <property type="term" value="P:flower development"/>
    <property type="evidence" value="ECO:0007669"/>
    <property type="project" value="UniProtKB-ARBA"/>
</dbReference>
<reference evidence="7 8" key="1">
    <citation type="submission" date="2019-12" db="EMBL/GenBank/DDBJ databases">
        <authorList>
            <person name="Alioto T."/>
            <person name="Alioto T."/>
            <person name="Gomez Garrido J."/>
        </authorList>
    </citation>
    <scope>NUCLEOTIDE SEQUENCE [LARGE SCALE GENOMIC DNA]</scope>
</reference>
<dbReference type="PROSITE" id="PS51293">
    <property type="entry name" value="SANT"/>
    <property type="match status" value="1"/>
</dbReference>
<evidence type="ECO:0000313" key="7">
    <source>
        <dbReference type="EMBL" id="CAA3011149.1"/>
    </source>
</evidence>
<dbReference type="InterPro" id="IPR044636">
    <property type="entry name" value="RADIALIS-like"/>
</dbReference>
<dbReference type="Gene3D" id="1.10.10.60">
    <property type="entry name" value="Homeodomain-like"/>
    <property type="match status" value="1"/>
</dbReference>
<evidence type="ECO:0000313" key="8">
    <source>
        <dbReference type="Proteomes" id="UP000594638"/>
    </source>
</evidence>
<evidence type="ECO:0000256" key="5">
    <source>
        <dbReference type="ARBA" id="ARBA00023242"/>
    </source>
</evidence>
<dbReference type="GO" id="GO:0003700">
    <property type="term" value="F:DNA-binding transcription factor activity"/>
    <property type="evidence" value="ECO:0007669"/>
    <property type="project" value="InterPro"/>
</dbReference>
<dbReference type="AlphaFoldDB" id="A0A8S0TXZ2"/>
<dbReference type="GO" id="GO:0048262">
    <property type="term" value="P:determination of dorsal/ventral asymmetry"/>
    <property type="evidence" value="ECO:0007669"/>
    <property type="project" value="UniProtKB-ARBA"/>
</dbReference>
<name>A0A8S0TXZ2_OLEEU</name>
<accession>A0A8S0TXZ2</accession>
<evidence type="ECO:0000256" key="2">
    <source>
        <dbReference type="ARBA" id="ARBA00022473"/>
    </source>
</evidence>
<sequence>MTSRCSSSWTHGENKRFEDALAMYSEDTPDRFLKIARAVGSKTVEEVMRHYKVLEKDIFKIETDQIPLPNYGNICNGKGQRLTRNPKLQ</sequence>
<proteinExistence type="predicted"/>
<evidence type="ECO:0000256" key="1">
    <source>
        <dbReference type="ARBA" id="ARBA00004123"/>
    </source>
</evidence>
<dbReference type="InterPro" id="IPR001005">
    <property type="entry name" value="SANT/Myb"/>
</dbReference>
<protein>
    <submittedName>
        <fullName evidence="7">RADIALIS-like 3</fullName>
    </submittedName>
</protein>
<dbReference type="SMART" id="SM00717">
    <property type="entry name" value="SANT"/>
    <property type="match status" value="1"/>
</dbReference>
<dbReference type="Proteomes" id="UP000594638">
    <property type="component" value="Unassembled WGS sequence"/>
</dbReference>
<feature type="domain" description="SANT" evidence="6">
    <location>
        <begin position="6"/>
        <end position="59"/>
    </location>
</feature>
<keyword evidence="2" id="KW-0217">Developmental protein</keyword>
<keyword evidence="8" id="KW-1185">Reference proteome</keyword>
<gene>
    <name evidence="7" type="ORF">OLEA9_A087269</name>
</gene>
<dbReference type="FunFam" id="1.10.10.60:FF:000154">
    <property type="entry name" value="Transcription factor SRM1"/>
    <property type="match status" value="1"/>
</dbReference>
<dbReference type="InterPro" id="IPR017884">
    <property type="entry name" value="SANT_dom"/>
</dbReference>